<reference evidence="3 4" key="1">
    <citation type="submission" date="2016-10" db="EMBL/GenBank/DDBJ databases">
        <title>Paenibacillus species isolates.</title>
        <authorList>
            <person name="Beno S.M."/>
        </authorList>
    </citation>
    <scope>NUCLEOTIDE SEQUENCE [LARGE SCALE GENOMIC DNA]</scope>
    <source>
        <strain evidence="3 4">FSL H7-0744</strain>
    </source>
</reference>
<gene>
    <name evidence="3" type="ORF">BSK56_26010</name>
</gene>
<dbReference type="EMBL" id="MPTB01000041">
    <property type="protein sequence ID" value="OMD42349.1"/>
    <property type="molecule type" value="Genomic_DNA"/>
</dbReference>
<dbReference type="Pfam" id="PF07470">
    <property type="entry name" value="Glyco_hydro_88"/>
    <property type="match status" value="1"/>
</dbReference>
<keyword evidence="4" id="KW-1185">Reference proteome</keyword>
<dbReference type="SUPFAM" id="SSF48208">
    <property type="entry name" value="Six-hairpin glycosidases"/>
    <property type="match status" value="1"/>
</dbReference>
<comment type="similarity">
    <text evidence="2">Belongs to the glycosyl hydrolase 88 family.</text>
</comment>
<dbReference type="InterPro" id="IPR010905">
    <property type="entry name" value="Glyco_hydro_88"/>
</dbReference>
<name>A0ABX3H0C3_PAEBO</name>
<dbReference type="InterPro" id="IPR008928">
    <property type="entry name" value="6-hairpin_glycosidase_sf"/>
</dbReference>
<dbReference type="GO" id="GO:0016787">
    <property type="term" value="F:hydrolase activity"/>
    <property type="evidence" value="ECO:0007669"/>
    <property type="project" value="UniProtKB-KW"/>
</dbReference>
<comment type="caution">
    <text evidence="3">The sequence shown here is derived from an EMBL/GenBank/DDBJ whole genome shotgun (WGS) entry which is preliminary data.</text>
</comment>
<dbReference type="InterPro" id="IPR012341">
    <property type="entry name" value="6hp_glycosidase-like_sf"/>
</dbReference>
<accession>A0ABX3H0C3</accession>
<keyword evidence="1 3" id="KW-0378">Hydrolase</keyword>
<dbReference type="Gene3D" id="1.50.10.10">
    <property type="match status" value="1"/>
</dbReference>
<sequence>MEYHLTTDDRQWLEGIWGSIRKKMAVECERIGTDIPFEAENGKYIDMGKQDIYWWTNGFWPGMLWQMYHATGEELYRTTAEGVEARLDEALEGFEGLHHDVGFMWLHSAVANYRITGSEKSKIRGLHAASLLAGRYNPLGQFIRAWNSHSGNDCTGWIIIDCMMNIPLLYWASKEVNDPRFKAVAIHHADTVLKTTIRGDGSSNHIVMLDPENGEFIDNPGGQGFDSGSSWSRGQAWAVYGMALSYKHTGKTEYLDAAKQVAHYFIANVAETGYIPLVDFRAPAEPVCYDTTAGVCAACGLLEIAGHVSEYEKPLYIRSAIKILQATERKYCNWNPEEDSIVSGGTGAYHSEIKEIPIIYGDYFFIEAVLRLLDKDIFIW</sequence>
<organism evidence="3 4">
    <name type="scientific">Paenibacillus borealis</name>
    <dbReference type="NCBI Taxonomy" id="160799"/>
    <lineage>
        <taxon>Bacteria</taxon>
        <taxon>Bacillati</taxon>
        <taxon>Bacillota</taxon>
        <taxon>Bacilli</taxon>
        <taxon>Bacillales</taxon>
        <taxon>Paenibacillaceae</taxon>
        <taxon>Paenibacillus</taxon>
    </lineage>
</organism>
<dbReference type="PANTHER" id="PTHR36845:SF1">
    <property type="entry name" value="HYDROLASE, PUTATIVE (AFU_ORTHOLOGUE AFUA_7G05090)-RELATED"/>
    <property type="match status" value="1"/>
</dbReference>
<dbReference type="RefSeq" id="WP_076113399.1">
    <property type="nucleotide sequence ID" value="NZ_MPTB01000041.1"/>
</dbReference>
<evidence type="ECO:0000313" key="3">
    <source>
        <dbReference type="EMBL" id="OMD42349.1"/>
    </source>
</evidence>
<protein>
    <submittedName>
        <fullName evidence="3">Glycosyl hydrolase family 88</fullName>
    </submittedName>
</protein>
<evidence type="ECO:0000256" key="2">
    <source>
        <dbReference type="ARBA" id="ARBA00038358"/>
    </source>
</evidence>
<dbReference type="Proteomes" id="UP000187412">
    <property type="component" value="Unassembled WGS sequence"/>
</dbReference>
<evidence type="ECO:0000313" key="4">
    <source>
        <dbReference type="Proteomes" id="UP000187412"/>
    </source>
</evidence>
<proteinExistence type="inferred from homology"/>
<dbReference type="PANTHER" id="PTHR36845">
    <property type="entry name" value="HYDROLASE, PUTATIVE (AFU_ORTHOLOGUE AFUA_7G05090)-RELATED"/>
    <property type="match status" value="1"/>
</dbReference>
<dbReference type="InterPro" id="IPR052369">
    <property type="entry name" value="UG_Glycosaminoglycan_Hydrolase"/>
</dbReference>
<evidence type="ECO:0000256" key="1">
    <source>
        <dbReference type="ARBA" id="ARBA00022801"/>
    </source>
</evidence>